<dbReference type="RefSeq" id="WP_349241085.1">
    <property type="nucleotide sequence ID" value="NZ_JAVTTO010000002.1"/>
</dbReference>
<accession>A0ABU3LDN4</accession>
<comment type="caution">
    <text evidence="1">The sequence shown here is derived from an EMBL/GenBank/DDBJ whole genome shotgun (WGS) entry which is preliminary data.</text>
</comment>
<sequence>MELASIEKLVEKYLNAETSVQEETSLRDYFLSDNVAPHLEEYKLMFSYFQLNKDETYTKTIQLKPENTKRKNLKWLSVAASVALLVSVYVGKVEYDKYVIKQKYAQVENALKMLSTNLNKGKSAFNNLYAYENTVNKIFKAK</sequence>
<reference evidence="1 2" key="1">
    <citation type="submission" date="2023-09" db="EMBL/GenBank/DDBJ databases">
        <title>Novel taxa isolated from Blanes Bay.</title>
        <authorList>
            <person name="Rey-Velasco X."/>
            <person name="Lucena T."/>
        </authorList>
    </citation>
    <scope>NUCLEOTIDE SEQUENCE [LARGE SCALE GENOMIC DNA]</scope>
    <source>
        <strain evidence="1 2">S356</strain>
    </source>
</reference>
<dbReference type="EMBL" id="JAVTTO010000002">
    <property type="protein sequence ID" value="MDT7831829.1"/>
    <property type="molecule type" value="Genomic_DNA"/>
</dbReference>
<name>A0ABU3LDN4_9FLAO</name>
<proteinExistence type="predicted"/>
<evidence type="ECO:0000313" key="1">
    <source>
        <dbReference type="EMBL" id="MDT7831829.1"/>
    </source>
</evidence>
<dbReference type="Proteomes" id="UP001257277">
    <property type="component" value="Unassembled WGS sequence"/>
</dbReference>
<organism evidence="1 2">
    <name type="scientific">Asprobacillus argus</name>
    <dbReference type="NCBI Taxonomy" id="3076534"/>
    <lineage>
        <taxon>Bacteria</taxon>
        <taxon>Pseudomonadati</taxon>
        <taxon>Bacteroidota</taxon>
        <taxon>Flavobacteriia</taxon>
        <taxon>Flavobacteriales</taxon>
        <taxon>Flavobacteriaceae</taxon>
        <taxon>Asprobacillus</taxon>
    </lineage>
</organism>
<protein>
    <submittedName>
        <fullName evidence="1">Uncharacterized protein</fullName>
    </submittedName>
</protein>
<gene>
    <name evidence="1" type="ORF">RQM59_05520</name>
</gene>
<keyword evidence="2" id="KW-1185">Reference proteome</keyword>
<evidence type="ECO:0000313" key="2">
    <source>
        <dbReference type="Proteomes" id="UP001257277"/>
    </source>
</evidence>